<dbReference type="AlphaFoldDB" id="A0A9Q9YEA9"/>
<keyword evidence="3" id="KW-0812">Transmembrane</keyword>
<protein>
    <submittedName>
        <fullName evidence="4">Otolith matrix protein OMM-64-like isoform X2</fullName>
    </submittedName>
</protein>
<feature type="compositionally biased region" description="Acidic residues" evidence="2">
    <location>
        <begin position="233"/>
        <end position="252"/>
    </location>
</feature>
<keyword evidence="3" id="KW-0472">Membrane</keyword>
<keyword evidence="1" id="KW-0175">Coiled coil</keyword>
<accession>A0A9Q9YEA9</accession>
<feature type="transmembrane region" description="Helical" evidence="3">
    <location>
        <begin position="835"/>
        <end position="858"/>
    </location>
</feature>
<keyword evidence="3" id="KW-1133">Transmembrane helix</keyword>
<feature type="region of interest" description="Disordered" evidence="2">
    <location>
        <begin position="21"/>
        <end position="68"/>
    </location>
</feature>
<feature type="region of interest" description="Disordered" evidence="2">
    <location>
        <begin position="598"/>
        <end position="670"/>
    </location>
</feature>
<sequence length="881" mass="101040">MEQNIADFLLDAFPAETNFENLNFDDDTATAHGVNAPQNEPGMEEDNSHRESSGSDSDVDLEWTNREEETKHCFENNRNFSLDEQSMKAGSTLCGSWDDNDPVENKTQTRNQQLSLHEDDCRENAFEIHEDIHEDEDVSVLEMVLPKGTHYGLETTSTRTQEETTSHLLSYQMVDKTENESSASKEERMEPDSTEEHVLQHSPDDKQLNHFSAIQSTWQDWKVESVEVQSGDEMNEFTEEDLEDDERDEEGLAEYSSDLSQSDSGDSSEGHEGGQPNHTDSNLVEEQAVGLGCSYETKNLEEPLLTYSVVTSREDDDVQKKGECLDPADMFTYVKNEDLYVEATTGKSDDGILFQTKQGSFRDAGYHREISNIGESSDFGFSKNFQSNSSECYMSEQPDYDIPKKRYLNPEDIPEFISHTVSEDKNTPLQKQEHTFAMDFASDWHSIEHEVVDGVVKDSQKPEMCGVEGLSSIPASHGTVMKCSTEIDLSENISDGESHPSESVSVKTDQNNQEHKSEHSEVSDIGENINTFLPEMFWSQDNLKLDEYEWDINEEEVICDEEENFLEELENDGEETERDWEKEKARIEAFNRYYEPVEGEENKARSHKVKFCLEPESSQYEEDSYSSEEELSTKRCISELHPPESSSVKQDQSNEEDSREPSEVSDIRENISTFLMDEDNMKLDDYDRDINEEEEFFKINSSKVICDGDDDVDFLEKLKIEIERDMEQEQARIEACNRYHGESFKEEQNEVTDGTHKVMLRFHQQPSQNEEDNDSSEQESNTEDDTASILKTEDQSDSDEPTERRLYTARYKVLPKGLQKADKNLKEQPKRNKCLVLLQSVLAVSLATAVGVLSYWWATDTLDWLLNSHGSWIFNMIQNPK</sequence>
<feature type="compositionally biased region" description="Polar residues" evidence="2">
    <location>
        <begin position="491"/>
        <end position="511"/>
    </location>
</feature>
<evidence type="ECO:0000256" key="2">
    <source>
        <dbReference type="SAM" id="MobiDB-lite"/>
    </source>
</evidence>
<feature type="compositionally biased region" description="Basic and acidic residues" evidence="2">
    <location>
        <begin position="631"/>
        <end position="642"/>
    </location>
</feature>
<gene>
    <name evidence="4" type="primary">LOC122145922</name>
</gene>
<feature type="compositionally biased region" description="Acidic residues" evidence="2">
    <location>
        <begin position="619"/>
        <end position="630"/>
    </location>
</feature>
<feature type="region of interest" description="Disordered" evidence="2">
    <location>
        <begin position="227"/>
        <end position="290"/>
    </location>
</feature>
<dbReference type="GeneID" id="122145922"/>
<proteinExistence type="predicted"/>
<feature type="region of interest" description="Disordered" evidence="2">
    <location>
        <begin position="765"/>
        <end position="803"/>
    </location>
</feature>
<reference evidence="4" key="1">
    <citation type="submission" date="2025-08" db="UniProtKB">
        <authorList>
            <consortium name="RefSeq"/>
        </authorList>
    </citation>
    <scope>IDENTIFICATION</scope>
    <source>
        <tissue evidence="4">Muscle</tissue>
    </source>
</reference>
<feature type="compositionally biased region" description="Basic and acidic residues" evidence="2">
    <location>
        <begin position="512"/>
        <end position="522"/>
    </location>
</feature>
<evidence type="ECO:0000256" key="1">
    <source>
        <dbReference type="SAM" id="Coils"/>
    </source>
</evidence>
<feature type="region of interest" description="Disordered" evidence="2">
    <location>
        <begin position="172"/>
        <end position="205"/>
    </location>
</feature>
<dbReference type="Proteomes" id="UP001155660">
    <property type="component" value="Chromosome A8"/>
</dbReference>
<feature type="compositionally biased region" description="Basic and acidic residues" evidence="2">
    <location>
        <begin position="659"/>
        <end position="669"/>
    </location>
</feature>
<feature type="region of interest" description="Disordered" evidence="2">
    <location>
        <begin position="491"/>
        <end position="523"/>
    </location>
</feature>
<feature type="coiled-coil region" evidence="1">
    <location>
        <begin position="552"/>
        <end position="586"/>
    </location>
</feature>
<feature type="compositionally biased region" description="Acidic residues" evidence="2">
    <location>
        <begin position="769"/>
        <end position="786"/>
    </location>
</feature>
<evidence type="ECO:0000313" key="4">
    <source>
        <dbReference type="RefSeq" id="XP_042618215.1"/>
    </source>
</evidence>
<feature type="compositionally biased region" description="Low complexity" evidence="2">
    <location>
        <begin position="254"/>
        <end position="267"/>
    </location>
</feature>
<evidence type="ECO:0000256" key="3">
    <source>
        <dbReference type="SAM" id="Phobius"/>
    </source>
</evidence>
<feature type="compositionally biased region" description="Basic and acidic residues" evidence="2">
    <location>
        <begin position="175"/>
        <end position="205"/>
    </location>
</feature>
<name>A0A9Q9YEA9_CYPCA</name>
<organism evidence="4">
    <name type="scientific">Cyprinus carpio</name>
    <name type="common">Common carp</name>
    <dbReference type="NCBI Taxonomy" id="7962"/>
    <lineage>
        <taxon>Eukaryota</taxon>
        <taxon>Metazoa</taxon>
        <taxon>Chordata</taxon>
        <taxon>Craniata</taxon>
        <taxon>Vertebrata</taxon>
        <taxon>Euteleostomi</taxon>
        <taxon>Actinopterygii</taxon>
        <taxon>Neopterygii</taxon>
        <taxon>Teleostei</taxon>
        <taxon>Ostariophysi</taxon>
        <taxon>Cypriniformes</taxon>
        <taxon>Cyprinidae</taxon>
        <taxon>Cyprininae</taxon>
        <taxon>Cyprinus</taxon>
    </lineage>
</organism>
<dbReference type="RefSeq" id="XP_042618215.1">
    <property type="nucleotide sequence ID" value="XM_042762281.1"/>
</dbReference>